<accession>E3GH34</accession>
<feature type="transmembrane region" description="Helical" evidence="1">
    <location>
        <begin position="20"/>
        <end position="38"/>
    </location>
</feature>
<dbReference type="HOGENOM" id="CLU_3168216_0_0_9"/>
<keyword evidence="1" id="KW-0812">Transmembrane</keyword>
<keyword evidence="3" id="KW-1185">Reference proteome</keyword>
<keyword evidence="1" id="KW-1133">Transmembrane helix</keyword>
<proteinExistence type="predicted"/>
<sequence>MTNFFRIAVTGKRQYDLRTIIRRECFLIFLSGEVLVFLNDIYKGEIN</sequence>
<evidence type="ECO:0000313" key="3">
    <source>
        <dbReference type="Proteomes" id="UP000006873"/>
    </source>
</evidence>
<dbReference type="EMBL" id="CP002273">
    <property type="protein sequence ID" value="ADO38989.1"/>
    <property type="molecule type" value="Genomic_DNA"/>
</dbReference>
<evidence type="ECO:0000313" key="2">
    <source>
        <dbReference type="EMBL" id="ADO38989.1"/>
    </source>
</evidence>
<name>E3GH34_9FIRM</name>
<gene>
    <name evidence="2" type="ordered locus">ELI_4045</name>
</gene>
<dbReference type="Proteomes" id="UP000006873">
    <property type="component" value="Chromosome"/>
</dbReference>
<reference evidence="2 3" key="2">
    <citation type="journal article" date="2011" name="J. Bacteriol.">
        <title>Complete genome sequence of a carbon monoxide-utilizing acetogen, Eubacterium limosum KIST612.</title>
        <authorList>
            <person name="Roh H."/>
            <person name="Ko H.J."/>
            <person name="Kim D."/>
            <person name="Choi D.G."/>
            <person name="Park S."/>
            <person name="Kim S."/>
            <person name="Chang I.S."/>
            <person name="Choi I.G."/>
        </authorList>
    </citation>
    <scope>NUCLEOTIDE SEQUENCE [LARGE SCALE GENOMIC DNA]</scope>
    <source>
        <strain evidence="2 3">KIST612</strain>
    </source>
</reference>
<keyword evidence="1" id="KW-0472">Membrane</keyword>
<dbReference type="AlphaFoldDB" id="E3GH34"/>
<reference key="1">
    <citation type="submission" date="2010-09" db="EMBL/GenBank/DDBJ databases">
        <authorList>
            <person name="Roh H."/>
            <person name="Ko H.-J."/>
            <person name="Kim D."/>
            <person name="Choi D.G."/>
            <person name="Park S."/>
            <person name="Kim S."/>
            <person name="Kim K.H."/>
            <person name="Chang I.S."/>
            <person name="Choi I.-G."/>
        </authorList>
    </citation>
    <scope>NUCLEOTIDE SEQUENCE</scope>
    <source>
        <strain>KIST612</strain>
    </source>
</reference>
<dbReference type="KEGG" id="elm:ELI_4045"/>
<organism evidence="2 3">
    <name type="scientific">Eubacterium callanderi</name>
    <dbReference type="NCBI Taxonomy" id="53442"/>
    <lineage>
        <taxon>Bacteria</taxon>
        <taxon>Bacillati</taxon>
        <taxon>Bacillota</taxon>
        <taxon>Clostridia</taxon>
        <taxon>Eubacteriales</taxon>
        <taxon>Eubacteriaceae</taxon>
        <taxon>Eubacterium</taxon>
    </lineage>
</organism>
<protein>
    <submittedName>
        <fullName evidence="2">Uncharacterized protein</fullName>
    </submittedName>
</protein>
<evidence type="ECO:0000256" key="1">
    <source>
        <dbReference type="SAM" id="Phobius"/>
    </source>
</evidence>